<dbReference type="InterPro" id="IPR001227">
    <property type="entry name" value="Ac_transferase_dom_sf"/>
</dbReference>
<dbReference type="SUPFAM" id="SSF53901">
    <property type="entry name" value="Thiolase-like"/>
    <property type="match status" value="3"/>
</dbReference>
<protein>
    <submittedName>
        <fullName evidence="7">Putative polyketide synthase</fullName>
    </submittedName>
</protein>
<dbReference type="SUPFAM" id="SSF54637">
    <property type="entry name" value="Thioesterase/thiol ester dehydrase-isomerase"/>
    <property type="match status" value="4"/>
</dbReference>
<keyword evidence="8" id="KW-1185">Reference proteome</keyword>
<dbReference type="STRING" id="1280950.HJO_02910"/>
<comment type="caution">
    <text evidence="7">The sequence shown here is derived from an EMBL/GenBank/DDBJ whole genome shotgun (WGS) entry which is preliminary data.</text>
</comment>
<reference evidence="7 8" key="1">
    <citation type="journal article" date="2014" name="Antonie Van Leeuwenhoek">
        <title>Hyphomonas beringensis sp. nov. and Hyphomonas chukchiensis sp. nov., isolated from surface seawater of the Bering Sea and Chukchi Sea.</title>
        <authorList>
            <person name="Li C."/>
            <person name="Lai Q."/>
            <person name="Li G."/>
            <person name="Dong C."/>
            <person name="Wang J."/>
            <person name="Liao Y."/>
            <person name="Shao Z."/>
        </authorList>
    </citation>
    <scope>NUCLEOTIDE SEQUENCE [LARGE SCALE GENOMIC DNA]</scope>
    <source>
        <strain evidence="7 8">MHS-2</strain>
    </source>
</reference>
<keyword evidence="2" id="KW-0597">Phosphoprotein</keyword>
<dbReference type="Gene3D" id="3.40.47.10">
    <property type="match status" value="2"/>
</dbReference>
<dbReference type="Pfam" id="PF16197">
    <property type="entry name" value="KAsynt_C_assoc"/>
    <property type="match status" value="1"/>
</dbReference>
<dbReference type="InterPro" id="IPR052568">
    <property type="entry name" value="PKS-FAS_Synthase"/>
</dbReference>
<dbReference type="InterPro" id="IPR014031">
    <property type="entry name" value="Ketoacyl_synth_C"/>
</dbReference>
<dbReference type="PANTHER" id="PTHR43074">
    <property type="entry name" value="OMEGA-3 POLYUNSATURATED FATTY ACID SYNTHASE PFAB-RELATED"/>
    <property type="match status" value="1"/>
</dbReference>
<name>A0A059FUA5_9PROT</name>
<gene>
    <name evidence="7" type="ORF">HJO_02910</name>
</gene>
<dbReference type="EMBL" id="ARYK01000001">
    <property type="protein sequence ID" value="KCZ94290.1"/>
    <property type="molecule type" value="Genomic_DNA"/>
</dbReference>
<evidence type="ECO:0000256" key="5">
    <source>
        <dbReference type="RuleBase" id="RU003694"/>
    </source>
</evidence>
<sequence length="2034" mass="215440">MERRMTPFEPIAIVGQGCVLPGALTLEALWQAVAGNECLISPPPPGAFGLTDAEQAASRYVSGFVTGFDGVFDPKRVKVKGIDAARLDPVCAWPLHAALDAWKAAGKVAASPDRRGVFLANLSYPSRAKAAYAADIWTRGTSSRPPTDALNSGYPAHLLAAAIGATGPVLSLDAACASSLYALEIACRKLQSRQIDVALVGAVNAADNLILHIGFEALQALSPTGRSRPFIHGADGLVPAEGAAAVVLKRLCDVTPKDTVHGVIRAVGLSNDGRRKGLLAPDSTGQAEAMQQAYAASGLAPASVNFLECHATGTPVGDSVEIAAATSVFGTERALTIGSLKANTGHLITVAGLASLLKLTQAMANETLPPMPLDGDLIDALASPALRPLDAPAPWTRGKGPRRAAISNFGFGGNNAHLILDQHQPTTGAVQVALPEPEAPEDIVICGVDLMAGSDHGERDVLRRLMNHPVTPAKARETLGVDPRHARTPPNDLLQAEAQQLAVLAVTRAALAPVTRPAPERCGVFVGMGCAADSARWLLRERAAKAFGLTPGTPEHAEAQSGIAPPLQAATVLGAMANMTANRITSAEDFRGQGYAISAESNSGLAALDVACAALREGRLDMAVVAAADFATEPVATAALTEIDPAFRPGDAAAALVLKRRTDAEAAGDRILGVVGAVAWNAGALPCPLLASAYGTAPAAAALTELAASALLMARDQVITPDGAIPNLTGDLPHRTVATYPSPLANTASVTLAAAPAPPSPDPLRPPPHLYWAAGATQASLAKKLRSGKPGGKGRCRIALIAGHGDALARLTDTAARALDAGQAPTGPGVSYGEGAPDGELAFVFTGSAAVYPRMSRGLFMAFPEIGRQLSGMARATEMADLLTRSHLSEFEQLCAGTLVSQAHAILMRDILGVTPTAAIGLSLGESNALFAFGFWKDPGKLLDEIEDAAMYERHLGGDFETAQAAWGPNVPSDWANWHVQAPLDKVRAAVADHPNVEITIIYSDEDCLIGGPSAACRAVADALGPRAGAAMHQHLIVHAKAMKPFEDQWRKLHTRPVSRVPGIRLYANAINASYTPTKARVADMLTRQAVDTVDFPPTIRQAYEDGVRTFVELGPRDTLSRAIPSILGDKSHVAVATDRIEASDLGQIAHLTAVLFADGRPINIAAIAERLDAARENGWTGSDPMPLNKPAHYPTPVVPAGTTASALPPAPTLAAPCYPHSGTRPAVAAEAEMPAACPTKSVVPRKVVSGTQPLTRRNPRGPSWNRERIEASTRGRMSDFFGAPFAAQDAFDRQVRLPAPPLLLVDRITGIDADAGIESTGVIWTETDLTADDWHVRNDHVRPGPLIECGQADLTLIGWMGADLKNRDERVYRLLGCEITFHEGGLPGPGDTLGFQIEITGHATLAGVRMFFFQYDCRVGDRKVFSVRNGQAGFFTDEELATGKGVIWDATTHAAPTPSPHPFDTSRASLKRAFPAPDLAAFRAGDALACFGKGFEFCAAHSRPAHLPDGRLAFFDEITAFDPAGGPWGRGYLKARAHVPTDAWFYDGHFHKDPCMPGTLMAEAAVQALEFYAAAVGLTIERDGYVFEPMPGETAKFVCRGQVIPDRDHEVTYEVFIDDIVDGESPVLYASLLAKSDGKKVFHCPRFAIRLRKHWPAPYTSDTPLRVGPMGESRGDHAALLNCAASAPSAAFGDLYLPFDTAGRAPRLPQPPYHMMTRVTDVSTRPGVKETGARVVAEYDIPGDAWYFRDNPNGAMPFSVLSEIALQPCGWLASHCGFALESGERFRNLDGDGDVFMEVGPDDGTIIVETTLISFSKVGPMTIVGFDLKCVLADGRPIMNLKTQFGFFPAAALVRQAGLPTTDAHRHLRDLPSNGVHSTRHALTAGGQLRMIDEIDYFDADGGTEGLGLARGRQTVDPHAWYFKAHFFQDPVQPGSLGLDALVQLLCHAARLKGCADGMTAPRFETIAAAERVKWMYRGQVTPDKQTVTTVMEIVSITRQDSRTIITGRGSLWCDGLRIYEANPISVALSDGI</sequence>
<dbReference type="InterPro" id="IPR029069">
    <property type="entry name" value="HotDog_dom_sf"/>
</dbReference>
<dbReference type="InterPro" id="IPR020841">
    <property type="entry name" value="PKS_Beta-ketoAc_synthase_dom"/>
</dbReference>
<dbReference type="PROSITE" id="PS00606">
    <property type="entry name" value="KS3_1"/>
    <property type="match status" value="1"/>
</dbReference>
<dbReference type="eggNOG" id="COG0764">
    <property type="taxonomic scope" value="Bacteria"/>
</dbReference>
<dbReference type="SMART" id="SM00827">
    <property type="entry name" value="PKS_AT"/>
    <property type="match status" value="1"/>
</dbReference>
<evidence type="ECO:0000313" key="7">
    <source>
        <dbReference type="EMBL" id="KCZ94290.1"/>
    </source>
</evidence>
<dbReference type="InterPro" id="IPR018201">
    <property type="entry name" value="Ketoacyl_synth_AS"/>
</dbReference>
<dbReference type="Pfam" id="PF02801">
    <property type="entry name" value="Ketoacyl-synt_C"/>
    <property type="match status" value="1"/>
</dbReference>
<dbReference type="InterPro" id="IPR016035">
    <property type="entry name" value="Acyl_Trfase/lysoPLipase"/>
</dbReference>
<dbReference type="Proteomes" id="UP000025171">
    <property type="component" value="Unassembled WGS sequence"/>
</dbReference>
<dbReference type="Gene3D" id="3.30.70.250">
    <property type="entry name" value="Malonyl-CoA ACP transacylase, ACP-binding"/>
    <property type="match status" value="1"/>
</dbReference>
<evidence type="ECO:0000313" key="8">
    <source>
        <dbReference type="Proteomes" id="UP000025171"/>
    </source>
</evidence>
<dbReference type="GO" id="GO:0004315">
    <property type="term" value="F:3-oxoacyl-[acyl-carrier-protein] synthase activity"/>
    <property type="evidence" value="ECO:0007669"/>
    <property type="project" value="InterPro"/>
</dbReference>
<keyword evidence="3 5" id="KW-0808">Transferase</keyword>
<feature type="domain" description="Ketosynthase family 3 (KS3)" evidence="6">
    <location>
        <begin position="8"/>
        <end position="422"/>
    </location>
</feature>
<evidence type="ECO:0000256" key="3">
    <source>
        <dbReference type="ARBA" id="ARBA00022679"/>
    </source>
</evidence>
<dbReference type="InterPro" id="IPR032821">
    <property type="entry name" value="PKS_assoc"/>
</dbReference>
<evidence type="ECO:0000256" key="2">
    <source>
        <dbReference type="ARBA" id="ARBA00022553"/>
    </source>
</evidence>
<dbReference type="SMART" id="SM00825">
    <property type="entry name" value="PKS_KS"/>
    <property type="match status" value="1"/>
</dbReference>
<evidence type="ECO:0000259" key="6">
    <source>
        <dbReference type="PROSITE" id="PS52004"/>
    </source>
</evidence>
<dbReference type="Pfam" id="PF00109">
    <property type="entry name" value="ketoacyl-synt"/>
    <property type="match status" value="2"/>
</dbReference>
<dbReference type="InterPro" id="IPR014030">
    <property type="entry name" value="Ketoacyl_synth_N"/>
</dbReference>
<dbReference type="CDD" id="cd00833">
    <property type="entry name" value="PKS"/>
    <property type="match status" value="1"/>
</dbReference>
<dbReference type="Gene3D" id="3.30.70.3290">
    <property type="match status" value="1"/>
</dbReference>
<dbReference type="GO" id="GO:0006633">
    <property type="term" value="P:fatty acid biosynthetic process"/>
    <property type="evidence" value="ECO:0007669"/>
    <property type="project" value="InterPro"/>
</dbReference>
<dbReference type="InterPro" id="IPR013114">
    <property type="entry name" value="FabA_FabZ"/>
</dbReference>
<dbReference type="Gene3D" id="3.40.366.10">
    <property type="entry name" value="Malonyl-Coenzyme A Acyl Carrier Protein, domain 2"/>
    <property type="match status" value="1"/>
</dbReference>
<comment type="similarity">
    <text evidence="5">Belongs to the thiolase-like superfamily. Beta-ketoacyl-ACP synthases family.</text>
</comment>
<dbReference type="GO" id="GO:0016829">
    <property type="term" value="F:lyase activity"/>
    <property type="evidence" value="ECO:0007669"/>
    <property type="project" value="UniProtKB-KW"/>
</dbReference>
<dbReference type="PROSITE" id="PS52004">
    <property type="entry name" value="KS3_2"/>
    <property type="match status" value="1"/>
</dbReference>
<dbReference type="InterPro" id="IPR014043">
    <property type="entry name" value="Acyl_transferase_dom"/>
</dbReference>
<dbReference type="InterPro" id="IPR016039">
    <property type="entry name" value="Thiolase-like"/>
</dbReference>
<dbReference type="eggNOG" id="COG3321">
    <property type="taxonomic scope" value="Bacteria"/>
</dbReference>
<dbReference type="PANTHER" id="PTHR43074:SF1">
    <property type="entry name" value="BETA-KETOACYL SYNTHASE FAMILY PROTEIN-RELATED"/>
    <property type="match status" value="1"/>
</dbReference>
<evidence type="ECO:0000256" key="4">
    <source>
        <dbReference type="ARBA" id="ARBA00023239"/>
    </source>
</evidence>
<dbReference type="PATRIC" id="fig|1280950.3.peg.592"/>
<dbReference type="Pfam" id="PF07977">
    <property type="entry name" value="FabA"/>
    <property type="match status" value="3"/>
</dbReference>
<dbReference type="eggNOG" id="COG0810">
    <property type="taxonomic scope" value="Bacteria"/>
</dbReference>
<dbReference type="SUPFAM" id="SSF52151">
    <property type="entry name" value="FabD/lysophospholipase-like"/>
    <property type="match status" value="1"/>
</dbReference>
<organism evidence="7 8">
    <name type="scientific">Hyphomonas johnsonii MHS-2</name>
    <dbReference type="NCBI Taxonomy" id="1280950"/>
    <lineage>
        <taxon>Bacteria</taxon>
        <taxon>Pseudomonadati</taxon>
        <taxon>Pseudomonadota</taxon>
        <taxon>Alphaproteobacteria</taxon>
        <taxon>Hyphomonadales</taxon>
        <taxon>Hyphomonadaceae</taxon>
        <taxon>Hyphomonas</taxon>
    </lineage>
</organism>
<dbReference type="Gene3D" id="3.10.129.10">
    <property type="entry name" value="Hotdog Thioesterase"/>
    <property type="match status" value="4"/>
</dbReference>
<accession>A0A059FUA5</accession>
<keyword evidence="1" id="KW-0596">Phosphopantetheine</keyword>
<evidence type="ECO:0000256" key="1">
    <source>
        <dbReference type="ARBA" id="ARBA00022450"/>
    </source>
</evidence>
<proteinExistence type="inferred from homology"/>
<keyword evidence="4" id="KW-0456">Lyase</keyword>